<gene>
    <name evidence="1" type="ORF">P3T76_002252</name>
</gene>
<name>A0AAD9LR43_9STRA</name>
<accession>A0AAD9LR43</accession>
<keyword evidence="2" id="KW-1185">Reference proteome</keyword>
<evidence type="ECO:0000313" key="2">
    <source>
        <dbReference type="Proteomes" id="UP001259832"/>
    </source>
</evidence>
<evidence type="ECO:0000313" key="1">
    <source>
        <dbReference type="EMBL" id="KAK1946700.1"/>
    </source>
</evidence>
<sequence>MENRSDNGDLVERVAYLVELNRRVKGGALPPEIKRGVLIKFWAKMREILFANNVSVGMQ</sequence>
<reference evidence="1" key="1">
    <citation type="submission" date="2023-08" db="EMBL/GenBank/DDBJ databases">
        <title>Reference Genome Resource for the Citrus Pathogen Phytophthora citrophthora.</title>
        <authorList>
            <person name="Moller H."/>
            <person name="Coetzee B."/>
            <person name="Rose L.J."/>
            <person name="Van Niekerk J.M."/>
        </authorList>
    </citation>
    <scope>NUCLEOTIDE SEQUENCE</scope>
    <source>
        <strain evidence="1">STE-U-9442</strain>
    </source>
</reference>
<protein>
    <submittedName>
        <fullName evidence="1">Uncharacterized protein</fullName>
    </submittedName>
</protein>
<dbReference type="AlphaFoldDB" id="A0AAD9LR43"/>
<organism evidence="1 2">
    <name type="scientific">Phytophthora citrophthora</name>
    <dbReference type="NCBI Taxonomy" id="4793"/>
    <lineage>
        <taxon>Eukaryota</taxon>
        <taxon>Sar</taxon>
        <taxon>Stramenopiles</taxon>
        <taxon>Oomycota</taxon>
        <taxon>Peronosporomycetes</taxon>
        <taxon>Peronosporales</taxon>
        <taxon>Peronosporaceae</taxon>
        <taxon>Phytophthora</taxon>
    </lineage>
</organism>
<dbReference type="Proteomes" id="UP001259832">
    <property type="component" value="Unassembled WGS sequence"/>
</dbReference>
<dbReference type="EMBL" id="JASMQC010000003">
    <property type="protein sequence ID" value="KAK1946700.1"/>
    <property type="molecule type" value="Genomic_DNA"/>
</dbReference>
<comment type="caution">
    <text evidence="1">The sequence shown here is derived from an EMBL/GenBank/DDBJ whole genome shotgun (WGS) entry which is preliminary data.</text>
</comment>
<proteinExistence type="predicted"/>